<protein>
    <submittedName>
        <fullName evidence="4">2-dehydro-3-deoxy-D-gluconate 5-dehydrogenase</fullName>
        <ecNumber evidence="4">1.1.1.127</ecNumber>
    </submittedName>
</protein>
<evidence type="ECO:0000256" key="1">
    <source>
        <dbReference type="ARBA" id="ARBA00006484"/>
    </source>
</evidence>
<dbReference type="SMART" id="SM00822">
    <property type="entry name" value="PKS_KR"/>
    <property type="match status" value="1"/>
</dbReference>
<dbReference type="InterPro" id="IPR036291">
    <property type="entry name" value="NAD(P)-bd_dom_sf"/>
</dbReference>
<dbReference type="PANTHER" id="PTHR42760:SF5">
    <property type="entry name" value="2-DEHYDRO-3-DEOXY-D-GLUCONATE 5-DEHYDROGENASE"/>
    <property type="match status" value="1"/>
</dbReference>
<accession>A0A1J5TMP3</accession>
<keyword evidence="2 4" id="KW-0560">Oxidoreductase</keyword>
<dbReference type="FunFam" id="3.40.50.720:FF:000084">
    <property type="entry name" value="Short-chain dehydrogenase reductase"/>
    <property type="match status" value="1"/>
</dbReference>
<reference evidence="4" key="1">
    <citation type="submission" date="2016-10" db="EMBL/GenBank/DDBJ databases">
        <title>Sequence of Gallionella enrichment culture.</title>
        <authorList>
            <person name="Poehlein A."/>
            <person name="Muehling M."/>
            <person name="Daniel R."/>
        </authorList>
    </citation>
    <scope>NUCLEOTIDE SEQUENCE</scope>
</reference>
<evidence type="ECO:0000259" key="3">
    <source>
        <dbReference type="SMART" id="SM00822"/>
    </source>
</evidence>
<dbReference type="PRINTS" id="PR00080">
    <property type="entry name" value="SDRFAMILY"/>
</dbReference>
<comment type="caution">
    <text evidence="4">The sequence shown here is derived from an EMBL/GenBank/DDBJ whole genome shotgun (WGS) entry which is preliminary data.</text>
</comment>
<dbReference type="SUPFAM" id="SSF51735">
    <property type="entry name" value="NAD(P)-binding Rossmann-fold domains"/>
    <property type="match status" value="1"/>
</dbReference>
<dbReference type="InterPro" id="IPR002347">
    <property type="entry name" value="SDR_fam"/>
</dbReference>
<dbReference type="PANTHER" id="PTHR42760">
    <property type="entry name" value="SHORT-CHAIN DEHYDROGENASES/REDUCTASES FAMILY MEMBER"/>
    <property type="match status" value="1"/>
</dbReference>
<feature type="domain" description="Ketoreductase" evidence="3">
    <location>
        <begin position="14"/>
        <end position="192"/>
    </location>
</feature>
<dbReference type="NCBIfam" id="TIGR01832">
    <property type="entry name" value="kduD"/>
    <property type="match status" value="1"/>
</dbReference>
<dbReference type="GO" id="GO:0051287">
    <property type="term" value="F:NAD binding"/>
    <property type="evidence" value="ECO:0007669"/>
    <property type="project" value="InterPro"/>
</dbReference>
<name>A0A1J5TMP3_9ZZZZ</name>
<dbReference type="EMBL" id="MLJW01000010">
    <property type="protein sequence ID" value="OIR14972.1"/>
    <property type="molecule type" value="Genomic_DNA"/>
</dbReference>
<dbReference type="PRINTS" id="PR00081">
    <property type="entry name" value="GDHRDH"/>
</dbReference>
<dbReference type="Pfam" id="PF13561">
    <property type="entry name" value="adh_short_C2"/>
    <property type="match status" value="1"/>
</dbReference>
<evidence type="ECO:0000313" key="4">
    <source>
        <dbReference type="EMBL" id="OIR14972.1"/>
    </source>
</evidence>
<proteinExistence type="inferred from homology"/>
<dbReference type="PROSITE" id="PS00061">
    <property type="entry name" value="ADH_SHORT"/>
    <property type="match status" value="1"/>
</dbReference>
<dbReference type="EC" id="1.1.1.127" evidence="4"/>
<organism evidence="4">
    <name type="scientific">mine drainage metagenome</name>
    <dbReference type="NCBI Taxonomy" id="410659"/>
    <lineage>
        <taxon>unclassified sequences</taxon>
        <taxon>metagenomes</taxon>
        <taxon>ecological metagenomes</taxon>
    </lineage>
</organism>
<sequence length="256" mass="26679">MSSTILDQFRLDGRVAVVTGASRGLGAALAIGLAEAGADVALVARGDLARTSAAIRALGRRCLELTHDVGDPASAEAIVAETVAGLGGADILVNNAGIIRRAPFVEFSDADWRDVLAVNLDAPFRLSRAFARRLVEQKRPGKIIHIASMLSYQGGIRVASYTAAKSALNGLTKLMANELAPHGINVNAIAPGYMATDNTAALQADPARNRAILDRIPAGRWGTPDDLKGAAVFLASDASSYLHGFTVAVDGGWLAR</sequence>
<dbReference type="AlphaFoldDB" id="A0A1J5TMP3"/>
<evidence type="ECO:0000256" key="2">
    <source>
        <dbReference type="ARBA" id="ARBA00023002"/>
    </source>
</evidence>
<dbReference type="InterPro" id="IPR057326">
    <property type="entry name" value="KR_dom"/>
</dbReference>
<dbReference type="InterPro" id="IPR020904">
    <property type="entry name" value="Sc_DH/Rdtase_CS"/>
</dbReference>
<dbReference type="InterPro" id="IPR011286">
    <property type="entry name" value="2-deoxy-D-gluc_3_DH"/>
</dbReference>
<gene>
    <name evidence="4" type="primary">kduD_1</name>
    <name evidence="4" type="ORF">GALL_40900</name>
</gene>
<dbReference type="Gene3D" id="3.40.50.720">
    <property type="entry name" value="NAD(P)-binding Rossmann-like Domain"/>
    <property type="match status" value="1"/>
</dbReference>
<dbReference type="GO" id="GO:0008678">
    <property type="term" value="F:2-deoxy-D-gluconate 3-dehydrogenase activity"/>
    <property type="evidence" value="ECO:0007669"/>
    <property type="project" value="InterPro"/>
</dbReference>
<dbReference type="GO" id="GO:0047001">
    <property type="term" value="F:2-dehydro-3-deoxy-D-gluconate 5-dehydrogenase activity"/>
    <property type="evidence" value="ECO:0007669"/>
    <property type="project" value="UniProtKB-EC"/>
</dbReference>
<comment type="similarity">
    <text evidence="1">Belongs to the short-chain dehydrogenases/reductases (SDR) family.</text>
</comment>